<evidence type="ECO:0000313" key="3">
    <source>
        <dbReference type="Proteomes" id="UP000562984"/>
    </source>
</evidence>
<sequence>MRKLSYPRRALTAAAATITLLTGAAVVPAAAAPTASARASGAAVLPAPATGAAPAATRPAAVDAQAPARRPVTVAGARRLPLGTTVTVMATVSTPPGAFESSFYDKGFGLLDSAAGIYVSTSFAADVRVGQRVRVTGVLADQAGLRVIRQADAAAVRVLGGPGVLRVWPVPTGAVSEATEGLLVKVSGTVVGDPVDDLPYGYKVTVDDGSGPVLVFVNTQTGIDVGALHAGDRVAVTGFSSQYDTHYEVDPRSPADIVLLN</sequence>
<keyword evidence="3" id="KW-1185">Reference proteome</keyword>
<proteinExistence type="predicted"/>
<dbReference type="RefSeq" id="WP_171199295.1">
    <property type="nucleotide sequence ID" value="NZ_JABEND010000003.1"/>
</dbReference>
<dbReference type="Proteomes" id="UP000562984">
    <property type="component" value="Unassembled WGS sequence"/>
</dbReference>
<feature type="chain" id="PRO_5032986844" description="DNA-binding protein" evidence="1">
    <location>
        <begin position="32"/>
        <end position="261"/>
    </location>
</feature>
<evidence type="ECO:0008006" key="4">
    <source>
        <dbReference type="Google" id="ProtNLM"/>
    </source>
</evidence>
<name>A0A849A3M8_9ACTN</name>
<reference evidence="2 3" key="1">
    <citation type="submission" date="2020-05" db="EMBL/GenBank/DDBJ databases">
        <title>Nakamurella sp. DB0629 isolated from air conditioner.</title>
        <authorList>
            <person name="Kim D.H."/>
            <person name="Kim D.-U."/>
        </authorList>
    </citation>
    <scope>NUCLEOTIDE SEQUENCE [LARGE SCALE GENOMIC DNA]</scope>
    <source>
        <strain evidence="2 3">DB0629</strain>
    </source>
</reference>
<dbReference type="EMBL" id="JABEND010000003">
    <property type="protein sequence ID" value="NNG35634.1"/>
    <property type="molecule type" value="Genomic_DNA"/>
</dbReference>
<protein>
    <recommendedName>
        <fullName evidence="4">DNA-binding protein</fullName>
    </recommendedName>
</protein>
<organism evidence="2 3">
    <name type="scientific">Nakamurella aerolata</name>
    <dbReference type="NCBI Taxonomy" id="1656892"/>
    <lineage>
        <taxon>Bacteria</taxon>
        <taxon>Bacillati</taxon>
        <taxon>Actinomycetota</taxon>
        <taxon>Actinomycetes</taxon>
        <taxon>Nakamurellales</taxon>
        <taxon>Nakamurellaceae</taxon>
        <taxon>Nakamurella</taxon>
    </lineage>
</organism>
<accession>A0A849A3M8</accession>
<evidence type="ECO:0000313" key="2">
    <source>
        <dbReference type="EMBL" id="NNG35634.1"/>
    </source>
</evidence>
<gene>
    <name evidence="2" type="ORF">HKD39_07885</name>
</gene>
<evidence type="ECO:0000256" key="1">
    <source>
        <dbReference type="SAM" id="SignalP"/>
    </source>
</evidence>
<keyword evidence="1" id="KW-0732">Signal</keyword>
<dbReference type="AlphaFoldDB" id="A0A849A3M8"/>
<comment type="caution">
    <text evidence="2">The sequence shown here is derived from an EMBL/GenBank/DDBJ whole genome shotgun (WGS) entry which is preliminary data.</text>
</comment>
<feature type="signal peptide" evidence="1">
    <location>
        <begin position="1"/>
        <end position="31"/>
    </location>
</feature>